<keyword evidence="1" id="KW-0677">Repeat</keyword>
<dbReference type="PROSITE" id="PS50088">
    <property type="entry name" value="ANK_REPEAT"/>
    <property type="match status" value="7"/>
</dbReference>
<feature type="repeat" description="ANK" evidence="3">
    <location>
        <begin position="1000"/>
        <end position="1032"/>
    </location>
</feature>
<evidence type="ECO:0000313" key="6">
    <source>
        <dbReference type="Proteomes" id="UP001302126"/>
    </source>
</evidence>
<evidence type="ECO:0000256" key="3">
    <source>
        <dbReference type="PROSITE-ProRule" id="PRU00023"/>
    </source>
</evidence>
<feature type="repeat" description="ANK" evidence="3">
    <location>
        <begin position="1198"/>
        <end position="1230"/>
    </location>
</feature>
<dbReference type="PRINTS" id="PR01415">
    <property type="entry name" value="ANKYRIN"/>
</dbReference>
<dbReference type="Pfam" id="PF00023">
    <property type="entry name" value="Ank"/>
    <property type="match status" value="1"/>
</dbReference>
<feature type="repeat" description="ANK" evidence="3">
    <location>
        <begin position="1033"/>
        <end position="1065"/>
    </location>
</feature>
<keyword evidence="6" id="KW-1185">Reference proteome</keyword>
<dbReference type="PANTHER" id="PTHR24126">
    <property type="entry name" value="ANKYRIN REPEAT, PH AND SEC7 DOMAIN CONTAINING PROTEIN SECG-RELATED"/>
    <property type="match status" value="1"/>
</dbReference>
<dbReference type="Gene3D" id="3.40.50.1820">
    <property type="entry name" value="alpha/beta hydrolase"/>
    <property type="match status" value="1"/>
</dbReference>
<reference evidence="5" key="2">
    <citation type="submission" date="2023-05" db="EMBL/GenBank/DDBJ databases">
        <authorList>
            <consortium name="Lawrence Berkeley National Laboratory"/>
            <person name="Steindorff A."/>
            <person name="Hensen N."/>
            <person name="Bonometti L."/>
            <person name="Westerberg I."/>
            <person name="Brannstrom I.O."/>
            <person name="Guillou S."/>
            <person name="Cros-Aarteil S."/>
            <person name="Calhoun S."/>
            <person name="Haridas S."/>
            <person name="Kuo A."/>
            <person name="Mondo S."/>
            <person name="Pangilinan J."/>
            <person name="Riley R."/>
            <person name="Labutti K."/>
            <person name="Andreopoulos B."/>
            <person name="Lipzen A."/>
            <person name="Chen C."/>
            <person name="Yanf M."/>
            <person name="Daum C."/>
            <person name="Ng V."/>
            <person name="Clum A."/>
            <person name="Ohm R."/>
            <person name="Martin F."/>
            <person name="Silar P."/>
            <person name="Natvig D."/>
            <person name="Lalanne C."/>
            <person name="Gautier V."/>
            <person name="Ament-Velasquez S.L."/>
            <person name="Kruys A."/>
            <person name="Hutchinson M.I."/>
            <person name="Powell A.J."/>
            <person name="Barry K."/>
            <person name="Miller A.N."/>
            <person name="Grigoriev I.V."/>
            <person name="Debuchy R."/>
            <person name="Gladieux P."/>
            <person name="Thoren M.H."/>
            <person name="Johannesson H."/>
        </authorList>
    </citation>
    <scope>NUCLEOTIDE SEQUENCE</scope>
    <source>
        <strain evidence="5">PSN309</strain>
    </source>
</reference>
<dbReference type="Pfam" id="PF24883">
    <property type="entry name" value="NPHP3_N"/>
    <property type="match status" value="1"/>
</dbReference>
<dbReference type="Gene3D" id="1.25.40.20">
    <property type="entry name" value="Ankyrin repeat-containing domain"/>
    <property type="match status" value="1"/>
</dbReference>
<dbReference type="SMART" id="SM00248">
    <property type="entry name" value="ANK"/>
    <property type="match status" value="8"/>
</dbReference>
<dbReference type="InterPro" id="IPR056884">
    <property type="entry name" value="NPHP3-like_N"/>
</dbReference>
<dbReference type="InterPro" id="IPR002110">
    <property type="entry name" value="Ankyrin_rpt"/>
</dbReference>
<evidence type="ECO:0000259" key="4">
    <source>
        <dbReference type="Pfam" id="PF24883"/>
    </source>
</evidence>
<dbReference type="PANTHER" id="PTHR24126:SF14">
    <property type="entry name" value="ANK_REP_REGION DOMAIN-CONTAINING PROTEIN"/>
    <property type="match status" value="1"/>
</dbReference>
<reference evidence="5" key="1">
    <citation type="journal article" date="2023" name="Mol. Phylogenet. Evol.">
        <title>Genome-scale phylogeny and comparative genomics of the fungal order Sordariales.</title>
        <authorList>
            <person name="Hensen N."/>
            <person name="Bonometti L."/>
            <person name="Westerberg I."/>
            <person name="Brannstrom I.O."/>
            <person name="Guillou S."/>
            <person name="Cros-Aarteil S."/>
            <person name="Calhoun S."/>
            <person name="Haridas S."/>
            <person name="Kuo A."/>
            <person name="Mondo S."/>
            <person name="Pangilinan J."/>
            <person name="Riley R."/>
            <person name="LaButti K."/>
            <person name="Andreopoulos B."/>
            <person name="Lipzen A."/>
            <person name="Chen C."/>
            <person name="Yan M."/>
            <person name="Daum C."/>
            <person name="Ng V."/>
            <person name="Clum A."/>
            <person name="Steindorff A."/>
            <person name="Ohm R.A."/>
            <person name="Martin F."/>
            <person name="Silar P."/>
            <person name="Natvig D.O."/>
            <person name="Lalanne C."/>
            <person name="Gautier V."/>
            <person name="Ament-Velasquez S.L."/>
            <person name="Kruys A."/>
            <person name="Hutchinson M.I."/>
            <person name="Powell A.J."/>
            <person name="Barry K."/>
            <person name="Miller A.N."/>
            <person name="Grigoriev I.V."/>
            <person name="Debuchy R."/>
            <person name="Gladieux P."/>
            <person name="Hiltunen Thoren M."/>
            <person name="Johannesson H."/>
        </authorList>
    </citation>
    <scope>NUCLEOTIDE SEQUENCE</scope>
    <source>
        <strain evidence="5">PSN309</strain>
    </source>
</reference>
<dbReference type="Proteomes" id="UP001302126">
    <property type="component" value="Unassembled WGS sequence"/>
</dbReference>
<dbReference type="Pfam" id="PF12796">
    <property type="entry name" value="Ank_2"/>
    <property type="match status" value="3"/>
</dbReference>
<sequence>MNQEGRKRRRESVSATGLTVLFEPESPSLDIVFVHGFTGHPKRTWAWKGRVSHSDDNPTETPSKAKKTNLLSRLHRDNEPEVYWPRDLVPKTIPFARVLTFGYDTNIRHRLGPPKNESTVLDIAWDLLVALEYERRAEPLRPALFVVHSLGGIIVKEMLRRSSRCSQRQPQLYDVFESTNGVIFFGTPHAGADPLGLFQRVAKRVVERMGFSANKPIVDALLPSSERLRELRDEFGPMAQDQNWTIHSFQEQYEVGILGKKAVDDSSSCLNLPMIEVPEHIGRNHMEMCRFAGHDDVEYKKVAAALTRIAATNTASRKIVRKKKPLKLSEEQRRLLLGSLEFDQLDARRMTIKNAHAKTCEWLLKKSEYTDWLDPGKLCQHYGFLWIKGNPGTGKSTLMKFVLKKMKANKDIDHVISFFFNARGEHLEKSTSGMYRSLLLQILERIPALQESVFESLGFITWTDGSHHWSIESLKELFEEAVRGLGSSSVVCFIDALDECDDSEVRDMVSFFEHLGEVATETGVRFQVCFSSRHYPYISINNSLDLVLQEEEGHKQDIINYVDSKLKIKHTKLAEEIRADLQGKASGVFIWIVLVVDILNKAYDSGRIHTLRKILRDIPEDLHELFRDILTRDPHNRGDLLLCVQWVLFAKQPLTPEQLYFAILADSESEPLSEWNQDEITRTLMGRFILDCSKGLAEVTKSKIPTVQFIHESVKDFLHKERLKNGGFKDIWPGLEGDFTAASHERLKKCCLTYMHIDNIPSLDIPNPLPKARTAEAKELRQSITTRYPFLEYATQNILCHADAAEEGGISQAGFLQQFNFQLDNWILLSNLFEKHEIRRYRTKPSWLYISSEKGLTALVRVCRSLSPNQSCFDVEDERYGIPIIAALAPGNHKTAQIFFDPWLETLPHGSAEWLKYSQYRPRRSIDRAFIYSRKQGVDSNLRNFDDARLLAFFVADGLPRANEKSLGSLLLCAAQAGHEAAVRQLVSQGADVSPMGDPHGNKPLHLAIESGHDAIVRLLLDNGADITAQCNMGLTPLMKAIIKDNEAMVRQLLDNGADIETKDAFGQTPLSLAARKGKVDIVKLLLDSGIDIETKDTSGQTPLSWATFVGRVDIVKLLLDNGADIEAKDNSGQTPLSWAARKGKVDIVKLLLDSGVDIETKDTFGQTPLSWAAREGKVDIVKLLLDNGADIEAKDNSGQTPLSWAAFLERVDILKLLLDSGVDIETKDNCGQTPLS</sequence>
<protein>
    <submittedName>
        <fullName evidence="5">Pfs NB-ARC and ankyrin domain protein</fullName>
    </submittedName>
</protein>
<dbReference type="SUPFAM" id="SSF52540">
    <property type="entry name" value="P-loop containing nucleoside triphosphate hydrolases"/>
    <property type="match status" value="1"/>
</dbReference>
<proteinExistence type="predicted"/>
<dbReference type="AlphaFoldDB" id="A0AAN7AL69"/>
<evidence type="ECO:0000313" key="5">
    <source>
        <dbReference type="EMBL" id="KAK4189520.1"/>
    </source>
</evidence>
<dbReference type="SUPFAM" id="SSF53474">
    <property type="entry name" value="alpha/beta-Hydrolases"/>
    <property type="match status" value="1"/>
</dbReference>
<keyword evidence="2 3" id="KW-0040">ANK repeat</keyword>
<dbReference type="InterPro" id="IPR036770">
    <property type="entry name" value="Ankyrin_rpt-contain_sf"/>
</dbReference>
<dbReference type="InterPro" id="IPR029058">
    <property type="entry name" value="AB_hydrolase_fold"/>
</dbReference>
<dbReference type="Gene3D" id="3.40.50.300">
    <property type="entry name" value="P-loop containing nucleotide triphosphate hydrolases"/>
    <property type="match status" value="1"/>
</dbReference>
<dbReference type="EMBL" id="MU864374">
    <property type="protein sequence ID" value="KAK4189520.1"/>
    <property type="molecule type" value="Genomic_DNA"/>
</dbReference>
<dbReference type="PROSITE" id="PS50297">
    <property type="entry name" value="ANK_REP_REGION"/>
    <property type="match status" value="7"/>
</dbReference>
<feature type="repeat" description="ANK" evidence="3">
    <location>
        <begin position="1066"/>
        <end position="1098"/>
    </location>
</feature>
<organism evidence="5 6">
    <name type="scientific">Podospora australis</name>
    <dbReference type="NCBI Taxonomy" id="1536484"/>
    <lineage>
        <taxon>Eukaryota</taxon>
        <taxon>Fungi</taxon>
        <taxon>Dikarya</taxon>
        <taxon>Ascomycota</taxon>
        <taxon>Pezizomycotina</taxon>
        <taxon>Sordariomycetes</taxon>
        <taxon>Sordariomycetidae</taxon>
        <taxon>Sordariales</taxon>
        <taxon>Podosporaceae</taxon>
        <taxon>Podospora</taxon>
    </lineage>
</organism>
<evidence type="ECO:0000256" key="1">
    <source>
        <dbReference type="ARBA" id="ARBA00022737"/>
    </source>
</evidence>
<name>A0AAN7AL69_9PEZI</name>
<feature type="repeat" description="ANK" evidence="3">
    <location>
        <begin position="1165"/>
        <end position="1197"/>
    </location>
</feature>
<dbReference type="InterPro" id="IPR027417">
    <property type="entry name" value="P-loop_NTPase"/>
</dbReference>
<feature type="repeat" description="ANK" evidence="3">
    <location>
        <begin position="1132"/>
        <end position="1164"/>
    </location>
</feature>
<comment type="caution">
    <text evidence="5">The sequence shown here is derived from an EMBL/GenBank/DDBJ whole genome shotgun (WGS) entry which is preliminary data.</text>
</comment>
<dbReference type="SUPFAM" id="SSF48403">
    <property type="entry name" value="Ankyrin repeat"/>
    <property type="match status" value="1"/>
</dbReference>
<gene>
    <name evidence="5" type="ORF">QBC35DRAFT_136217</name>
</gene>
<accession>A0AAN7AL69</accession>
<evidence type="ECO:0000256" key="2">
    <source>
        <dbReference type="ARBA" id="ARBA00023043"/>
    </source>
</evidence>
<feature type="domain" description="Nephrocystin 3-like N-terminal" evidence="4">
    <location>
        <begin position="359"/>
        <end position="533"/>
    </location>
</feature>
<feature type="repeat" description="ANK" evidence="3">
    <location>
        <begin position="1099"/>
        <end position="1131"/>
    </location>
</feature>